<evidence type="ECO:0000313" key="5">
    <source>
        <dbReference type="Proteomes" id="UP000266633"/>
    </source>
</evidence>
<feature type="region of interest" description="Disordered" evidence="1">
    <location>
        <begin position="1"/>
        <end position="24"/>
    </location>
</feature>
<dbReference type="RefSeq" id="WP_024109148.1">
    <property type="nucleotide sequence ID" value="NZ_CP031560.1"/>
</dbReference>
<dbReference type="Proteomes" id="UP000266633">
    <property type="component" value="Unassembled WGS sequence"/>
</dbReference>
<gene>
    <name evidence="3" type="ORF">D5077_03195</name>
    <name evidence="2" type="ORF">DF213_16120</name>
</gene>
<evidence type="ECO:0000313" key="4">
    <source>
        <dbReference type="Proteomes" id="UP000245055"/>
    </source>
</evidence>
<evidence type="ECO:0000313" key="3">
    <source>
        <dbReference type="EMBL" id="RJL76015.1"/>
    </source>
</evidence>
<accession>A0AAP6VFW2</accession>
<dbReference type="Proteomes" id="UP000245055">
    <property type="component" value="Unassembled WGS sequence"/>
</dbReference>
<evidence type="ECO:0000256" key="1">
    <source>
        <dbReference type="SAM" id="MobiDB-lite"/>
    </source>
</evidence>
<dbReference type="AlphaFoldDB" id="A0AAP6VFW2"/>
<name>A0AAP6VFW2_9GAMM</name>
<reference evidence="3 5" key="2">
    <citation type="submission" date="2018-09" db="EMBL/GenBank/DDBJ databases">
        <title>Phylogenetic diversity of Pectobacterium and Dickeya strains causing blackleg disease of potato in Morocco.</title>
        <authorList>
            <person name="Oulghazi S."/>
            <person name="Moumni M."/>
            <person name="Faure D."/>
        </authorList>
    </citation>
    <scope>NUCLEOTIDE SEQUENCE [LARGE SCALE GENOMIC DNA]</scope>
    <source>
        <strain evidence="3 5">S4.16.03.LID</strain>
    </source>
</reference>
<dbReference type="EMBL" id="QZDO01000007">
    <property type="protein sequence ID" value="RJL76015.1"/>
    <property type="molecule type" value="Genomic_DNA"/>
</dbReference>
<protein>
    <submittedName>
        <fullName evidence="2">Uncharacterized protein</fullName>
    </submittedName>
</protein>
<dbReference type="EMBL" id="QESZ01000023">
    <property type="protein sequence ID" value="PWD71330.1"/>
    <property type="molecule type" value="Genomic_DNA"/>
</dbReference>
<proteinExistence type="predicted"/>
<keyword evidence="5" id="KW-1185">Reference proteome</keyword>
<evidence type="ECO:0000313" key="2">
    <source>
        <dbReference type="EMBL" id="PWD71330.1"/>
    </source>
</evidence>
<sequence>MVAKTKKLPVSAPERGEHQAVNNGMAGVAARTFTTEEIDAMTPRGKKITASRAEIHAMLLNAARNVKFQSSPIIEAAGGMSKSVK</sequence>
<dbReference type="GeneID" id="49323345"/>
<comment type="caution">
    <text evidence="2">The sequence shown here is derived from an EMBL/GenBank/DDBJ whole genome shotgun (WGS) entry which is preliminary data.</text>
</comment>
<reference evidence="2 4" key="1">
    <citation type="submission" date="2018-05" db="EMBL/GenBank/DDBJ databases">
        <title>Genomic diversity of pathogens causing Blackleg of Potato in Pakistan.</title>
        <authorList>
            <person name="Sarfraz S."/>
            <person name="Riaz K."/>
            <person name="Oulghazi S."/>
            <person name="Cigna J."/>
            <person name="Sahi S.T."/>
            <person name="Khan S.H."/>
            <person name="Hameed A."/>
            <person name="Faure D."/>
        </authorList>
    </citation>
    <scope>NUCLEOTIDE SEQUENCE [LARGE SCALE GENOMIC DNA]</scope>
    <source>
        <strain evidence="2 4">SS70</strain>
    </source>
</reference>
<organism evidence="2 4">
    <name type="scientific">Dickeya dianthicola</name>
    <dbReference type="NCBI Taxonomy" id="204039"/>
    <lineage>
        <taxon>Bacteria</taxon>
        <taxon>Pseudomonadati</taxon>
        <taxon>Pseudomonadota</taxon>
        <taxon>Gammaproteobacteria</taxon>
        <taxon>Enterobacterales</taxon>
        <taxon>Pectobacteriaceae</taxon>
        <taxon>Dickeya</taxon>
    </lineage>
</organism>